<evidence type="ECO:0000256" key="1">
    <source>
        <dbReference type="SAM" id="MobiDB-lite"/>
    </source>
</evidence>
<protein>
    <recommendedName>
        <fullName evidence="4">Serine protease</fullName>
    </recommendedName>
</protein>
<evidence type="ECO:0000313" key="2">
    <source>
        <dbReference type="EMBL" id="KAK4188812.1"/>
    </source>
</evidence>
<evidence type="ECO:0000313" key="3">
    <source>
        <dbReference type="Proteomes" id="UP001302126"/>
    </source>
</evidence>
<dbReference type="EMBL" id="MU864383">
    <property type="protein sequence ID" value="KAK4188812.1"/>
    <property type="molecule type" value="Genomic_DNA"/>
</dbReference>
<organism evidence="2 3">
    <name type="scientific">Podospora australis</name>
    <dbReference type="NCBI Taxonomy" id="1536484"/>
    <lineage>
        <taxon>Eukaryota</taxon>
        <taxon>Fungi</taxon>
        <taxon>Dikarya</taxon>
        <taxon>Ascomycota</taxon>
        <taxon>Pezizomycotina</taxon>
        <taxon>Sordariomycetes</taxon>
        <taxon>Sordariomycetidae</taxon>
        <taxon>Sordariales</taxon>
        <taxon>Podosporaceae</taxon>
        <taxon>Podospora</taxon>
    </lineage>
</organism>
<accession>A0AAN7AJZ1</accession>
<feature type="region of interest" description="Disordered" evidence="1">
    <location>
        <begin position="211"/>
        <end position="231"/>
    </location>
</feature>
<evidence type="ECO:0008006" key="4">
    <source>
        <dbReference type="Google" id="ProtNLM"/>
    </source>
</evidence>
<sequence length="607" mass="66349">MTTSTSHTQIAQPGAWKTSAVSALNFFKPEKPSSFIPIAAQHAGAYRGVADGLKCWEVKDPDVTPFREILEAACLKVKPSSPAYFYVMLAGATKRHRKAAIKQLKRGFLLRDYPGLKLDHWDWPPDTSSVTLVGDDEAVPDESTIYRSSKYIIRPARSNTWIDRGGLYSITATNVHHGSDTTQTGTLRCFVMVQGRGFFITPAHIFLPPMDSLNGDDDDTDDSGSDSGCETLRDGSVMRDDVLSLYNPATFFQYGGYMISDTVEEEAGQPGPPSSLASDIDFTIFSPALDYALVPIPETEKFDSFNAFAWLYSTLIGINEGDVKHIESGRTRINAVTPSHGDTGGGGLNGRPVLIRLPYSDRFSKLYPVEFIDPVRKGDCGSVVTDMTARILGFVVAAGAPRKVAYVVSAAEILLDIKEKLGELSPVHVLIRNLSLATTQEQIVRALPALNPPATIDLLQPKNSQLPAVRGAIVTVNSVSKAQMVKKVLEEKPISSQIPSMVDILGWPKSSSYSDNDPFVAEGYPTKPLISHTTINRPEIGSISAPRPPNSVGSFAGKHDSLLRRMKHKRRSDMDKPHRKHGGYSEDPTLKQSNFVDTSALEESDLR</sequence>
<dbReference type="AlphaFoldDB" id="A0AAN7AJZ1"/>
<comment type="caution">
    <text evidence="2">The sequence shown here is derived from an EMBL/GenBank/DDBJ whole genome shotgun (WGS) entry which is preliminary data.</text>
</comment>
<feature type="compositionally biased region" description="Basic residues" evidence="1">
    <location>
        <begin position="564"/>
        <end position="582"/>
    </location>
</feature>
<feature type="region of interest" description="Disordered" evidence="1">
    <location>
        <begin position="562"/>
        <end position="607"/>
    </location>
</feature>
<feature type="compositionally biased region" description="Acidic residues" evidence="1">
    <location>
        <begin position="214"/>
        <end position="224"/>
    </location>
</feature>
<reference evidence="2" key="1">
    <citation type="journal article" date="2023" name="Mol. Phylogenet. Evol.">
        <title>Genome-scale phylogeny and comparative genomics of the fungal order Sordariales.</title>
        <authorList>
            <person name="Hensen N."/>
            <person name="Bonometti L."/>
            <person name="Westerberg I."/>
            <person name="Brannstrom I.O."/>
            <person name="Guillou S."/>
            <person name="Cros-Aarteil S."/>
            <person name="Calhoun S."/>
            <person name="Haridas S."/>
            <person name="Kuo A."/>
            <person name="Mondo S."/>
            <person name="Pangilinan J."/>
            <person name="Riley R."/>
            <person name="LaButti K."/>
            <person name="Andreopoulos B."/>
            <person name="Lipzen A."/>
            <person name="Chen C."/>
            <person name="Yan M."/>
            <person name="Daum C."/>
            <person name="Ng V."/>
            <person name="Clum A."/>
            <person name="Steindorff A."/>
            <person name="Ohm R.A."/>
            <person name="Martin F."/>
            <person name="Silar P."/>
            <person name="Natvig D.O."/>
            <person name="Lalanne C."/>
            <person name="Gautier V."/>
            <person name="Ament-Velasquez S.L."/>
            <person name="Kruys A."/>
            <person name="Hutchinson M.I."/>
            <person name="Powell A.J."/>
            <person name="Barry K."/>
            <person name="Miller A.N."/>
            <person name="Grigoriev I.V."/>
            <person name="Debuchy R."/>
            <person name="Gladieux P."/>
            <person name="Hiltunen Thoren M."/>
            <person name="Johannesson H."/>
        </authorList>
    </citation>
    <scope>NUCLEOTIDE SEQUENCE</scope>
    <source>
        <strain evidence="2">PSN309</strain>
    </source>
</reference>
<dbReference type="Proteomes" id="UP001302126">
    <property type="component" value="Unassembled WGS sequence"/>
</dbReference>
<gene>
    <name evidence="2" type="ORF">QBC35DRAFT_450874</name>
</gene>
<name>A0AAN7AJZ1_9PEZI</name>
<keyword evidence="3" id="KW-1185">Reference proteome</keyword>
<reference evidence="2" key="2">
    <citation type="submission" date="2023-05" db="EMBL/GenBank/DDBJ databases">
        <authorList>
            <consortium name="Lawrence Berkeley National Laboratory"/>
            <person name="Steindorff A."/>
            <person name="Hensen N."/>
            <person name="Bonometti L."/>
            <person name="Westerberg I."/>
            <person name="Brannstrom I.O."/>
            <person name="Guillou S."/>
            <person name="Cros-Aarteil S."/>
            <person name="Calhoun S."/>
            <person name="Haridas S."/>
            <person name="Kuo A."/>
            <person name="Mondo S."/>
            <person name="Pangilinan J."/>
            <person name="Riley R."/>
            <person name="Labutti K."/>
            <person name="Andreopoulos B."/>
            <person name="Lipzen A."/>
            <person name="Chen C."/>
            <person name="Yanf M."/>
            <person name="Daum C."/>
            <person name="Ng V."/>
            <person name="Clum A."/>
            <person name="Ohm R."/>
            <person name="Martin F."/>
            <person name="Silar P."/>
            <person name="Natvig D."/>
            <person name="Lalanne C."/>
            <person name="Gautier V."/>
            <person name="Ament-Velasquez S.L."/>
            <person name="Kruys A."/>
            <person name="Hutchinson M.I."/>
            <person name="Powell A.J."/>
            <person name="Barry K."/>
            <person name="Miller A.N."/>
            <person name="Grigoriev I.V."/>
            <person name="Debuchy R."/>
            <person name="Gladieux P."/>
            <person name="Thoren M.H."/>
            <person name="Johannesson H."/>
        </authorList>
    </citation>
    <scope>NUCLEOTIDE SEQUENCE</scope>
    <source>
        <strain evidence="2">PSN309</strain>
    </source>
</reference>
<proteinExistence type="predicted"/>